<dbReference type="OrthoDB" id="9973021at2759"/>
<keyword evidence="4" id="KW-1185">Reference proteome</keyword>
<accession>A0A8S3X2I8</accession>
<comment type="caution">
    <text evidence="3">The sequence shown here is derived from an EMBL/GenBank/DDBJ whole genome shotgun (WGS) entry which is preliminary data.</text>
</comment>
<dbReference type="GO" id="GO:0019005">
    <property type="term" value="C:SCF ubiquitin ligase complex"/>
    <property type="evidence" value="ECO:0007669"/>
    <property type="project" value="TreeGrafter"/>
</dbReference>
<dbReference type="CDD" id="cd22110">
    <property type="entry name" value="F-box_FBXO42"/>
    <property type="match status" value="1"/>
</dbReference>
<gene>
    <name evidence="3" type="ORF">PAPOLLO_LOCUS13316</name>
</gene>
<dbReference type="AlphaFoldDB" id="A0A8S3X2I8"/>
<name>A0A8S3X2I8_PARAO</name>
<dbReference type="Pfam" id="PF12937">
    <property type="entry name" value="F-box-like"/>
    <property type="match status" value="1"/>
</dbReference>
<dbReference type="SMART" id="SM00256">
    <property type="entry name" value="FBOX"/>
    <property type="match status" value="1"/>
</dbReference>
<organism evidence="3 4">
    <name type="scientific">Parnassius apollo</name>
    <name type="common">Apollo butterfly</name>
    <name type="synonym">Papilio apollo</name>
    <dbReference type="NCBI Taxonomy" id="110799"/>
    <lineage>
        <taxon>Eukaryota</taxon>
        <taxon>Metazoa</taxon>
        <taxon>Ecdysozoa</taxon>
        <taxon>Arthropoda</taxon>
        <taxon>Hexapoda</taxon>
        <taxon>Insecta</taxon>
        <taxon>Pterygota</taxon>
        <taxon>Neoptera</taxon>
        <taxon>Endopterygota</taxon>
        <taxon>Lepidoptera</taxon>
        <taxon>Glossata</taxon>
        <taxon>Ditrysia</taxon>
        <taxon>Papilionoidea</taxon>
        <taxon>Papilionidae</taxon>
        <taxon>Parnassiinae</taxon>
        <taxon>Parnassini</taxon>
        <taxon>Parnassius</taxon>
        <taxon>Parnassius</taxon>
    </lineage>
</organism>
<proteinExistence type="predicted"/>
<dbReference type="PANTHER" id="PTHR46432:SF1">
    <property type="entry name" value="F-BOX ONLY PROTEIN 42"/>
    <property type="match status" value="1"/>
</dbReference>
<feature type="compositionally biased region" description="Polar residues" evidence="1">
    <location>
        <begin position="415"/>
        <end position="429"/>
    </location>
</feature>
<dbReference type="InterPro" id="IPR052821">
    <property type="entry name" value="F-box_only_SRC"/>
</dbReference>
<dbReference type="InterPro" id="IPR001810">
    <property type="entry name" value="F-box_dom"/>
</dbReference>
<dbReference type="Pfam" id="PF13415">
    <property type="entry name" value="Beta-prop_FBX42"/>
    <property type="match status" value="1"/>
</dbReference>
<dbReference type="PROSITE" id="PS50181">
    <property type="entry name" value="FBOX"/>
    <property type="match status" value="1"/>
</dbReference>
<sequence length="610" mass="68974">MELIHQSLRHETLLITVEDLPDEVLEFILSFLPPYKDLQNCMAVCKRWCGCAQNVLRKTSTKLVKAIAEFNILWKNMTATDIVPTITKRFSHAACILENNMYIFGGCTTNATSFNDLWMFDLSKRQWIRPLATGTYPVPKAYTSMVTYKNCLVVFGGWTYPSLSQHYQNVTMFNDIHFYCVNTNKWILINTSNPPPPMAGHSACIKGDEMIVFGGLIMSAAQNYQIQCSNDVWVLDIATFSWRKQATTKPRPSPRYAQSLISLDSDRLMLLGGVQTLHNRFVYSDCWILTMKGPTWTWKEIAVRNKEWAAANIWCNPACRVGDKVVSLSRSRHGWNGAKPLVTSAVRLSALSRPESAPVSVRIEQSLQRPLDRDQNINGRRGVLPRQPLTRQALINASNEPIAGPSNEQERDNNAEATNENAIPDINNTAGQSNNVIDLNKKDAIMRKNKMKNKGMKIVRQLQEANKYRMAAFACDLSASNILNENDLINQRQLAHLENRLEAHPPQAVENQNRQPAVKKLKRNTLTMHVLDISTVVDGNSMNYVSWLCPRLGEMNGAPEELVMYSLVKGNGELIMFGGVHNDISILNYSEQQNMYSNSLHFITPPRDII</sequence>
<dbReference type="GO" id="GO:1990756">
    <property type="term" value="F:ubiquitin-like ligase-substrate adaptor activity"/>
    <property type="evidence" value="ECO:0007669"/>
    <property type="project" value="TreeGrafter"/>
</dbReference>
<feature type="domain" description="F-box" evidence="2">
    <location>
        <begin position="14"/>
        <end position="77"/>
    </location>
</feature>
<dbReference type="EMBL" id="CAJQZP010000935">
    <property type="protein sequence ID" value="CAG4998097.1"/>
    <property type="molecule type" value="Genomic_DNA"/>
</dbReference>
<evidence type="ECO:0000256" key="1">
    <source>
        <dbReference type="SAM" id="MobiDB-lite"/>
    </source>
</evidence>
<dbReference type="PANTHER" id="PTHR46432">
    <property type="entry name" value="F-BOX ONLY PROTEIN 42"/>
    <property type="match status" value="1"/>
</dbReference>
<evidence type="ECO:0000313" key="4">
    <source>
        <dbReference type="Proteomes" id="UP000691718"/>
    </source>
</evidence>
<evidence type="ECO:0000259" key="2">
    <source>
        <dbReference type="PROSITE" id="PS50181"/>
    </source>
</evidence>
<dbReference type="Proteomes" id="UP000691718">
    <property type="component" value="Unassembled WGS sequence"/>
</dbReference>
<reference evidence="3" key="1">
    <citation type="submission" date="2021-04" db="EMBL/GenBank/DDBJ databases">
        <authorList>
            <person name="Tunstrom K."/>
        </authorList>
    </citation>
    <scope>NUCLEOTIDE SEQUENCE</scope>
</reference>
<feature type="region of interest" description="Disordered" evidence="1">
    <location>
        <begin position="397"/>
        <end position="429"/>
    </location>
</feature>
<protein>
    <submittedName>
        <fullName evidence="3">(apollo) hypothetical protein</fullName>
    </submittedName>
</protein>
<evidence type="ECO:0000313" key="3">
    <source>
        <dbReference type="EMBL" id="CAG4998097.1"/>
    </source>
</evidence>